<evidence type="ECO:0000313" key="2">
    <source>
        <dbReference type="Proteomes" id="UP000521943"/>
    </source>
</evidence>
<evidence type="ECO:0000313" key="1">
    <source>
        <dbReference type="EMBL" id="KAF6763585.1"/>
    </source>
</evidence>
<keyword evidence="2" id="KW-1185">Reference proteome</keyword>
<accession>A0A8H6IDJ3</accession>
<dbReference type="AlphaFoldDB" id="A0A8H6IDJ3"/>
<dbReference type="EMBL" id="JACGCI010000005">
    <property type="protein sequence ID" value="KAF6763585.1"/>
    <property type="molecule type" value="Genomic_DNA"/>
</dbReference>
<reference evidence="1 2" key="1">
    <citation type="submission" date="2020-07" db="EMBL/GenBank/DDBJ databases">
        <title>Comparative genomics of pyrophilous fungi reveals a link between fire events and developmental genes.</title>
        <authorList>
            <consortium name="DOE Joint Genome Institute"/>
            <person name="Steindorff A.S."/>
            <person name="Carver A."/>
            <person name="Calhoun S."/>
            <person name="Stillman K."/>
            <person name="Liu H."/>
            <person name="Lipzen A."/>
            <person name="Pangilinan J."/>
            <person name="Labutti K."/>
            <person name="Bruns T.D."/>
            <person name="Grigoriev I.V."/>
        </authorList>
    </citation>
    <scope>NUCLEOTIDE SEQUENCE [LARGE SCALE GENOMIC DNA]</scope>
    <source>
        <strain evidence="1 2">CBS 144469</strain>
    </source>
</reference>
<organism evidence="1 2">
    <name type="scientific">Ephemerocybe angulata</name>
    <dbReference type="NCBI Taxonomy" id="980116"/>
    <lineage>
        <taxon>Eukaryota</taxon>
        <taxon>Fungi</taxon>
        <taxon>Dikarya</taxon>
        <taxon>Basidiomycota</taxon>
        <taxon>Agaricomycotina</taxon>
        <taxon>Agaricomycetes</taxon>
        <taxon>Agaricomycetidae</taxon>
        <taxon>Agaricales</taxon>
        <taxon>Agaricineae</taxon>
        <taxon>Psathyrellaceae</taxon>
        <taxon>Ephemerocybe</taxon>
    </lineage>
</organism>
<comment type="caution">
    <text evidence="1">The sequence shown here is derived from an EMBL/GenBank/DDBJ whole genome shotgun (WGS) entry which is preliminary data.</text>
</comment>
<protein>
    <submittedName>
        <fullName evidence="1">Uncharacterized protein</fullName>
    </submittedName>
</protein>
<proteinExistence type="predicted"/>
<sequence length="245" mass="27225">MKWNSKRPSLSVMGETSAGVECATDLHQDERHLRLPSTIQRELVNSIPATPRTDRVTQTPLPGPATCSTVPPCGENACRGVFRSLPRFAASPPKIAAPFGHYTPAFGYPANTAGRQTESFNETTPREEFEFEGPTHSKHCKNCKEKSRWEKKRGEEEEEGKKNSKEVYGAEILYVPGFHPLATGSSPLDSSSLAPDPFYTTTAIAMYDRLSARNPGRRQYLPDANFLPASWNPACFLIPTYRYKA</sequence>
<gene>
    <name evidence="1" type="ORF">DFP72DRAFT_840737</name>
</gene>
<name>A0A8H6IDJ3_9AGAR</name>
<dbReference type="Proteomes" id="UP000521943">
    <property type="component" value="Unassembled WGS sequence"/>
</dbReference>